<dbReference type="PRINTS" id="PR00420">
    <property type="entry name" value="RNGMNOXGNASE"/>
</dbReference>
<dbReference type="InterPro" id="IPR002938">
    <property type="entry name" value="FAD-bd"/>
</dbReference>
<proteinExistence type="predicted"/>
<dbReference type="PANTHER" id="PTHR43747:SF1">
    <property type="entry name" value="SLR1998 PROTEIN"/>
    <property type="match status" value="1"/>
</dbReference>
<keyword evidence="3" id="KW-1185">Reference proteome</keyword>
<dbReference type="EMBL" id="CP059693">
    <property type="protein sequence ID" value="WDE09897.1"/>
    <property type="molecule type" value="Genomic_DNA"/>
</dbReference>
<dbReference type="Pfam" id="PF01494">
    <property type="entry name" value="FAD_binding_3"/>
    <property type="match status" value="1"/>
</dbReference>
<dbReference type="InterPro" id="IPR050816">
    <property type="entry name" value="Flavin-dep_Halogenase_NPB"/>
</dbReference>
<dbReference type="SUPFAM" id="SSF51905">
    <property type="entry name" value="FAD/NAD(P)-binding domain"/>
    <property type="match status" value="1"/>
</dbReference>
<evidence type="ECO:0000259" key="1">
    <source>
        <dbReference type="Pfam" id="PF01494"/>
    </source>
</evidence>
<organism evidence="2 3">
    <name type="scientific">Thalassomonas haliotis</name>
    <dbReference type="NCBI Taxonomy" id="485448"/>
    <lineage>
        <taxon>Bacteria</taxon>
        <taxon>Pseudomonadati</taxon>
        <taxon>Pseudomonadota</taxon>
        <taxon>Gammaproteobacteria</taxon>
        <taxon>Alteromonadales</taxon>
        <taxon>Colwelliaceae</taxon>
        <taxon>Thalassomonas</taxon>
    </lineage>
</organism>
<evidence type="ECO:0000313" key="2">
    <source>
        <dbReference type="EMBL" id="WDE09897.1"/>
    </source>
</evidence>
<dbReference type="Proteomes" id="UP001215231">
    <property type="component" value="Chromosome"/>
</dbReference>
<dbReference type="PANTHER" id="PTHR43747">
    <property type="entry name" value="FAD-BINDING PROTEIN"/>
    <property type="match status" value="1"/>
</dbReference>
<protein>
    <submittedName>
        <fullName evidence="2">Tryptophan 7-halogenase</fullName>
    </submittedName>
</protein>
<reference evidence="2 3" key="1">
    <citation type="journal article" date="2022" name="Mar. Drugs">
        <title>Bioassay-Guided Fractionation Leads to the Detection of Cholic Acid Generated by the Rare Thalassomonas sp.</title>
        <authorList>
            <person name="Pheiffer F."/>
            <person name="Schneider Y.K."/>
            <person name="Hansen E.H."/>
            <person name="Andersen J.H."/>
            <person name="Isaksson J."/>
            <person name="Busche T."/>
            <person name="R C."/>
            <person name="Kalinowski J."/>
            <person name="Zyl L.V."/>
            <person name="Trindade M."/>
        </authorList>
    </citation>
    <scope>NUCLEOTIDE SEQUENCE [LARGE SCALE GENOMIC DNA]</scope>
    <source>
        <strain evidence="2 3">A5K-61T</strain>
    </source>
</reference>
<dbReference type="RefSeq" id="WP_274049901.1">
    <property type="nucleotide sequence ID" value="NZ_CP059693.1"/>
</dbReference>
<feature type="domain" description="FAD-binding" evidence="1">
    <location>
        <begin position="15"/>
        <end position="336"/>
    </location>
</feature>
<evidence type="ECO:0000313" key="3">
    <source>
        <dbReference type="Proteomes" id="UP001215231"/>
    </source>
</evidence>
<name>A0ABY7VAI3_9GAMM</name>
<dbReference type="InterPro" id="IPR036188">
    <property type="entry name" value="FAD/NAD-bd_sf"/>
</dbReference>
<gene>
    <name evidence="2" type="ORF">H3N35_16430</name>
</gene>
<dbReference type="Gene3D" id="3.50.50.60">
    <property type="entry name" value="FAD/NAD(P)-binding domain"/>
    <property type="match status" value="1"/>
</dbReference>
<sequence length="445" mass="49880">METNTDTHAPNTGYDAVIIGGGPSGSTLGQLLAKSGKKVAIIEKSRFPRFHIGESLLPATVVLMEELGLGQYFRDTAIKKPGGVWIYGYTPRGKELFTGGCFADCTKQASFHHQPHAYMVERSVFDQELLSKAEAAGAEVYTEHTVTGVIGDQEKVSGLTVKDNQGDIIKTFHADIVYDCSGINAVLGKQFNLRHENDLRRMAVFGHFDYRAVHTKLQQGFFVGNVIENGWSWYIPLSKNKVSIGIVTPAENVRQAKLSPEKFLFHELKKIKDFDKIMDKDIQLSGDVKMIANFGATSEKILGKGWALVGDAAFFIDPCFSSGVHLSMIHAQKLARLHIEHGHDTKAFEQAMTLCKDEMYDYVDNVKRVVDTFYATTQSKLAYDLSPVMFFGPAKNMFLTVLGGDFDKHIWFMKLANRFMHFIRWFDLKVLKRDASLIQRDADTV</sequence>
<accession>A0ABY7VAI3</accession>